<evidence type="ECO:0000259" key="9">
    <source>
        <dbReference type="SMART" id="SM00220"/>
    </source>
</evidence>
<keyword evidence="6" id="KW-0067">ATP-binding</keyword>
<dbReference type="EMBL" id="JABFCT010000002">
    <property type="protein sequence ID" value="KAF5878021.1"/>
    <property type="molecule type" value="Genomic_DNA"/>
</dbReference>
<feature type="domain" description="Protein kinase" evidence="9">
    <location>
        <begin position="33"/>
        <end position="298"/>
    </location>
</feature>
<gene>
    <name evidence="10" type="ORF">Bfra_000188</name>
</gene>
<dbReference type="PANTHER" id="PTHR47634:SF9">
    <property type="entry name" value="PROTEIN KINASE DOMAIN-CONTAINING PROTEIN-RELATED"/>
    <property type="match status" value="1"/>
</dbReference>
<evidence type="ECO:0000313" key="11">
    <source>
        <dbReference type="Proteomes" id="UP000531561"/>
    </source>
</evidence>
<reference evidence="10 11" key="1">
    <citation type="journal article" date="2020" name="Phytopathology">
        <title>A high-quality genome resource of Botrytis fragariae, a new and rapidly spreading fungal pathogen causing strawberry gray mold in the U.S.A.</title>
        <authorList>
            <person name="Wu Y."/>
            <person name="Saski C.A."/>
            <person name="Schnabel G."/>
            <person name="Xiao S."/>
            <person name="Hu M."/>
        </authorList>
    </citation>
    <scope>NUCLEOTIDE SEQUENCE [LARGE SCALE GENOMIC DNA]</scope>
    <source>
        <strain evidence="10 11">BVB16</strain>
    </source>
</reference>
<dbReference type="PANTHER" id="PTHR47634">
    <property type="entry name" value="PROTEIN KINASE DOMAIN-CONTAINING PROTEIN-RELATED"/>
    <property type="match status" value="1"/>
</dbReference>
<dbReference type="OrthoDB" id="5979581at2759"/>
<dbReference type="GeneID" id="59254325"/>
<accession>A0A8H6B262</accession>
<evidence type="ECO:0000256" key="8">
    <source>
        <dbReference type="ARBA" id="ARBA00048679"/>
    </source>
</evidence>
<dbReference type="GO" id="GO:0050684">
    <property type="term" value="P:regulation of mRNA processing"/>
    <property type="evidence" value="ECO:0007669"/>
    <property type="project" value="TreeGrafter"/>
</dbReference>
<organism evidence="10 11">
    <name type="scientific">Botrytis fragariae</name>
    <dbReference type="NCBI Taxonomy" id="1964551"/>
    <lineage>
        <taxon>Eukaryota</taxon>
        <taxon>Fungi</taxon>
        <taxon>Dikarya</taxon>
        <taxon>Ascomycota</taxon>
        <taxon>Pezizomycotina</taxon>
        <taxon>Leotiomycetes</taxon>
        <taxon>Helotiales</taxon>
        <taxon>Sclerotiniaceae</taxon>
        <taxon>Botrytis</taxon>
    </lineage>
</organism>
<name>A0A8H6B262_9HELO</name>
<evidence type="ECO:0000313" key="10">
    <source>
        <dbReference type="EMBL" id="KAF5878021.1"/>
    </source>
</evidence>
<dbReference type="Gene3D" id="1.10.510.10">
    <property type="entry name" value="Transferase(Phosphotransferase) domain 1"/>
    <property type="match status" value="1"/>
</dbReference>
<dbReference type="EC" id="2.7.11.1" evidence="1"/>
<dbReference type="RefSeq" id="XP_037196966.1">
    <property type="nucleotide sequence ID" value="XM_037330633.1"/>
</dbReference>
<evidence type="ECO:0000256" key="2">
    <source>
        <dbReference type="ARBA" id="ARBA00022527"/>
    </source>
</evidence>
<sequence>MNTPALDTVEDFDYDQGGFHPVHLGDFFDNNRYHVIHKLGHRGYATIWLARDNKRRRYVALKILAARVSDHSPEVNMTRLHRPHLQANKLTSSLEPESLGESRHQFAPELLLSYRAEREPPMPNLARPNGNHLCLTSHVRGPSLRHFATSIHQHNGGRQLEVSIARSISLQVAHGLTYIHHTNIIHGGNATRPAPPSMDGTRRLPKTEYPSQAIPPSHRPHYGHVNPSRVHAKRISRVALASPHNHRLWYRPSQRSLVPRNGHAQELPRSRTALSPIPKGHLTYEPWNACSSRSAPSVHCSPSTAIQRERFWEATSRTSDNQSSAHATRTLEVWESQRIFFCSEL</sequence>
<evidence type="ECO:0000256" key="4">
    <source>
        <dbReference type="ARBA" id="ARBA00022741"/>
    </source>
</evidence>
<evidence type="ECO:0000256" key="7">
    <source>
        <dbReference type="ARBA" id="ARBA00047899"/>
    </source>
</evidence>
<evidence type="ECO:0000256" key="6">
    <source>
        <dbReference type="ARBA" id="ARBA00022840"/>
    </source>
</evidence>
<comment type="caution">
    <text evidence="10">The sequence shown here is derived from an EMBL/GenBank/DDBJ whole genome shotgun (WGS) entry which is preliminary data.</text>
</comment>
<dbReference type="InterPro" id="IPR051334">
    <property type="entry name" value="SRPK"/>
</dbReference>
<dbReference type="GO" id="GO:0005524">
    <property type="term" value="F:ATP binding"/>
    <property type="evidence" value="ECO:0007669"/>
    <property type="project" value="UniProtKB-KW"/>
</dbReference>
<keyword evidence="5" id="KW-0418">Kinase</keyword>
<comment type="catalytic activity">
    <reaction evidence="8">
        <text>L-seryl-[protein] + ATP = O-phospho-L-seryl-[protein] + ADP + H(+)</text>
        <dbReference type="Rhea" id="RHEA:17989"/>
        <dbReference type="Rhea" id="RHEA-COMP:9863"/>
        <dbReference type="Rhea" id="RHEA-COMP:11604"/>
        <dbReference type="ChEBI" id="CHEBI:15378"/>
        <dbReference type="ChEBI" id="CHEBI:29999"/>
        <dbReference type="ChEBI" id="CHEBI:30616"/>
        <dbReference type="ChEBI" id="CHEBI:83421"/>
        <dbReference type="ChEBI" id="CHEBI:456216"/>
        <dbReference type="EC" id="2.7.11.1"/>
    </reaction>
</comment>
<dbReference type="InterPro" id="IPR011009">
    <property type="entry name" value="Kinase-like_dom_sf"/>
</dbReference>
<dbReference type="Proteomes" id="UP000531561">
    <property type="component" value="Unassembled WGS sequence"/>
</dbReference>
<dbReference type="AlphaFoldDB" id="A0A8H6B262"/>
<evidence type="ECO:0000256" key="3">
    <source>
        <dbReference type="ARBA" id="ARBA00022679"/>
    </source>
</evidence>
<dbReference type="GO" id="GO:0005634">
    <property type="term" value="C:nucleus"/>
    <property type="evidence" value="ECO:0007669"/>
    <property type="project" value="TreeGrafter"/>
</dbReference>
<evidence type="ECO:0000256" key="1">
    <source>
        <dbReference type="ARBA" id="ARBA00012513"/>
    </source>
</evidence>
<keyword evidence="3" id="KW-0808">Transferase</keyword>
<comment type="catalytic activity">
    <reaction evidence="7">
        <text>L-threonyl-[protein] + ATP = O-phospho-L-threonyl-[protein] + ADP + H(+)</text>
        <dbReference type="Rhea" id="RHEA:46608"/>
        <dbReference type="Rhea" id="RHEA-COMP:11060"/>
        <dbReference type="Rhea" id="RHEA-COMP:11605"/>
        <dbReference type="ChEBI" id="CHEBI:15378"/>
        <dbReference type="ChEBI" id="CHEBI:30013"/>
        <dbReference type="ChEBI" id="CHEBI:30616"/>
        <dbReference type="ChEBI" id="CHEBI:61977"/>
        <dbReference type="ChEBI" id="CHEBI:456216"/>
        <dbReference type="EC" id="2.7.11.1"/>
    </reaction>
</comment>
<dbReference type="Gene3D" id="3.30.200.20">
    <property type="entry name" value="Phosphorylase Kinase, domain 1"/>
    <property type="match status" value="1"/>
</dbReference>
<evidence type="ECO:0000256" key="5">
    <source>
        <dbReference type="ARBA" id="ARBA00022777"/>
    </source>
</evidence>
<dbReference type="SUPFAM" id="SSF56112">
    <property type="entry name" value="Protein kinase-like (PK-like)"/>
    <property type="match status" value="1"/>
</dbReference>
<dbReference type="InterPro" id="IPR000719">
    <property type="entry name" value="Prot_kinase_dom"/>
</dbReference>
<keyword evidence="2" id="KW-0723">Serine/threonine-protein kinase</keyword>
<proteinExistence type="predicted"/>
<keyword evidence="4" id="KW-0547">Nucleotide-binding</keyword>
<protein>
    <recommendedName>
        <fullName evidence="1">non-specific serine/threonine protein kinase</fullName>
        <ecNumber evidence="1">2.7.11.1</ecNumber>
    </recommendedName>
</protein>
<dbReference type="GO" id="GO:0000245">
    <property type="term" value="P:spliceosomal complex assembly"/>
    <property type="evidence" value="ECO:0007669"/>
    <property type="project" value="TreeGrafter"/>
</dbReference>
<dbReference type="GO" id="GO:0004674">
    <property type="term" value="F:protein serine/threonine kinase activity"/>
    <property type="evidence" value="ECO:0007669"/>
    <property type="project" value="UniProtKB-KW"/>
</dbReference>
<dbReference type="SMART" id="SM00220">
    <property type="entry name" value="S_TKc"/>
    <property type="match status" value="1"/>
</dbReference>
<keyword evidence="11" id="KW-1185">Reference proteome</keyword>
<dbReference type="GO" id="GO:0005737">
    <property type="term" value="C:cytoplasm"/>
    <property type="evidence" value="ECO:0007669"/>
    <property type="project" value="TreeGrafter"/>
</dbReference>